<dbReference type="CDD" id="cd24163">
    <property type="entry name" value="RWDD2_C"/>
    <property type="match status" value="1"/>
</dbReference>
<dbReference type="InterPro" id="IPR016135">
    <property type="entry name" value="UBQ-conjugating_enzyme/RWD"/>
</dbReference>
<feature type="region of interest" description="Disordered" evidence="1">
    <location>
        <begin position="123"/>
        <end position="154"/>
    </location>
</feature>
<dbReference type="Pfam" id="PF05773">
    <property type="entry name" value="RWD"/>
    <property type="match status" value="1"/>
</dbReference>
<dbReference type="InterPro" id="IPR059181">
    <property type="entry name" value="RWDD2A-B_C"/>
</dbReference>
<evidence type="ECO:0000259" key="2">
    <source>
        <dbReference type="Pfam" id="PF05773"/>
    </source>
</evidence>
<gene>
    <name evidence="4" type="ORF">WJX84_010253</name>
</gene>
<dbReference type="CDD" id="cd23821">
    <property type="entry name" value="RWD_IMPACT"/>
    <property type="match status" value="1"/>
</dbReference>
<accession>A0AAW1SIK5</accession>
<dbReference type="Proteomes" id="UP001485043">
    <property type="component" value="Unassembled WGS sequence"/>
</dbReference>
<evidence type="ECO:0000259" key="3">
    <source>
        <dbReference type="Pfam" id="PF06544"/>
    </source>
</evidence>
<dbReference type="PANTHER" id="PTHR15955:SF8">
    <property type="entry name" value="RWD DOMAIN-CONTAINING PROTEIN 2B-RELATED"/>
    <property type="match status" value="1"/>
</dbReference>
<name>A0AAW1SIK5_9CHLO</name>
<keyword evidence="5" id="KW-1185">Reference proteome</keyword>
<feature type="domain" description="RWD" evidence="2">
    <location>
        <begin position="14"/>
        <end position="117"/>
    </location>
</feature>
<evidence type="ECO:0000313" key="4">
    <source>
        <dbReference type="EMBL" id="KAK9846110.1"/>
    </source>
</evidence>
<protein>
    <submittedName>
        <fullName evidence="4">Uncharacterized protein</fullName>
    </submittedName>
</protein>
<dbReference type="InterPro" id="IPR006575">
    <property type="entry name" value="RWD_dom"/>
</dbReference>
<dbReference type="SUPFAM" id="SSF54495">
    <property type="entry name" value="UBC-like"/>
    <property type="match status" value="1"/>
</dbReference>
<proteinExistence type="predicted"/>
<sequence length="280" mass="31132">MITGMASLDDQCRQEQQDELAGLQAIFGDHACACDVQTGELKASHAANDVTVPDPETLPRLLLRCERPATYPMKDPPYPTITAGHLSHDLCDWAQDELLQQFTPGQAVLFDWIEWLKGEPRLWPHPGDGHSPKAQASKPSTSEPDACSTPPHPSNTGDKQLAMCYMHHLLSSKKRRDIRHWAEELSMRGFVKCGYPGILVVEGLAPDLHEYLSRLKALPWAAFQVRLELEASEYRHGQGTLMESLKGVEEVEGMTIIGSRMEALGLKQLFLDVMGMGKHS</sequence>
<dbReference type="InterPro" id="IPR010541">
    <property type="entry name" value="Prp3_C"/>
</dbReference>
<dbReference type="AlphaFoldDB" id="A0AAW1SIK5"/>
<organism evidence="4 5">
    <name type="scientific">Apatococcus fuscideae</name>
    <dbReference type="NCBI Taxonomy" id="2026836"/>
    <lineage>
        <taxon>Eukaryota</taxon>
        <taxon>Viridiplantae</taxon>
        <taxon>Chlorophyta</taxon>
        <taxon>core chlorophytes</taxon>
        <taxon>Trebouxiophyceae</taxon>
        <taxon>Chlorellales</taxon>
        <taxon>Chlorellaceae</taxon>
        <taxon>Apatococcus</taxon>
    </lineage>
</organism>
<feature type="domain" description="Small nuclear ribonucleoprotein Prp3 C-terminal" evidence="3">
    <location>
        <begin position="163"/>
        <end position="224"/>
    </location>
</feature>
<reference evidence="4 5" key="1">
    <citation type="journal article" date="2024" name="Nat. Commun.">
        <title>Phylogenomics reveals the evolutionary origins of lichenization in chlorophyte algae.</title>
        <authorList>
            <person name="Puginier C."/>
            <person name="Libourel C."/>
            <person name="Otte J."/>
            <person name="Skaloud P."/>
            <person name="Haon M."/>
            <person name="Grisel S."/>
            <person name="Petersen M."/>
            <person name="Berrin J.G."/>
            <person name="Delaux P.M."/>
            <person name="Dal Grande F."/>
            <person name="Keller J."/>
        </authorList>
    </citation>
    <scope>NUCLEOTIDE SEQUENCE [LARGE SCALE GENOMIC DNA]</scope>
    <source>
        <strain evidence="4 5">SAG 2523</strain>
    </source>
</reference>
<dbReference type="InterPro" id="IPR017359">
    <property type="entry name" value="Phi-like"/>
</dbReference>
<evidence type="ECO:0000256" key="1">
    <source>
        <dbReference type="SAM" id="MobiDB-lite"/>
    </source>
</evidence>
<dbReference type="PANTHER" id="PTHR15955">
    <property type="entry name" value="RWD DOMAIN CONTAINING PROTEIN 2"/>
    <property type="match status" value="1"/>
</dbReference>
<dbReference type="EMBL" id="JALJOV010001564">
    <property type="protein sequence ID" value="KAK9846110.1"/>
    <property type="molecule type" value="Genomic_DNA"/>
</dbReference>
<comment type="caution">
    <text evidence="4">The sequence shown here is derived from an EMBL/GenBank/DDBJ whole genome shotgun (WGS) entry which is preliminary data.</text>
</comment>
<dbReference type="Gene3D" id="3.10.110.10">
    <property type="entry name" value="Ubiquitin Conjugating Enzyme"/>
    <property type="match status" value="1"/>
</dbReference>
<dbReference type="Pfam" id="PF06544">
    <property type="entry name" value="Prp3_C"/>
    <property type="match status" value="1"/>
</dbReference>
<evidence type="ECO:0000313" key="5">
    <source>
        <dbReference type="Proteomes" id="UP001485043"/>
    </source>
</evidence>